<dbReference type="FunFam" id="3.30.70.330:FF:000057">
    <property type="entry name" value="U2 snRNP auxiliary factor large subunit"/>
    <property type="match status" value="1"/>
</dbReference>
<evidence type="ECO:0000256" key="11">
    <source>
        <dbReference type="PROSITE-ProRule" id="PRU00176"/>
    </source>
</evidence>
<dbReference type="SUPFAM" id="SSF54928">
    <property type="entry name" value="RNA-binding domain, RBD"/>
    <property type="match status" value="2"/>
</dbReference>
<accession>A0AAP0CHF6</accession>
<keyword evidence="4" id="KW-0677">Repeat</keyword>
<dbReference type="Proteomes" id="UP001408789">
    <property type="component" value="Unassembled WGS sequence"/>
</dbReference>
<keyword evidence="8" id="KW-0508">mRNA splicing</keyword>
<dbReference type="CDD" id="cd12231">
    <property type="entry name" value="RRM2_U2AF65"/>
    <property type="match status" value="1"/>
</dbReference>
<dbReference type="Pfam" id="PF03514">
    <property type="entry name" value="GRAS"/>
    <property type="match status" value="1"/>
</dbReference>
<feature type="region of interest" description="SAW" evidence="12">
    <location>
        <begin position="406"/>
        <end position="483"/>
    </location>
</feature>
<evidence type="ECO:0000256" key="2">
    <source>
        <dbReference type="ARBA" id="ARBA00010269"/>
    </source>
</evidence>
<evidence type="ECO:0000259" key="13">
    <source>
        <dbReference type="PROSITE" id="PS50102"/>
    </source>
</evidence>
<dbReference type="PANTHER" id="PTHR23139">
    <property type="entry name" value="RNA-BINDING PROTEIN"/>
    <property type="match status" value="1"/>
</dbReference>
<dbReference type="InterPro" id="IPR035979">
    <property type="entry name" value="RBD_domain_sf"/>
</dbReference>
<gene>
    <name evidence="14" type="ORF">SSX86_025305</name>
</gene>
<evidence type="ECO:0000313" key="15">
    <source>
        <dbReference type="Proteomes" id="UP001408789"/>
    </source>
</evidence>
<evidence type="ECO:0000313" key="14">
    <source>
        <dbReference type="EMBL" id="KAK9054227.1"/>
    </source>
</evidence>
<dbReference type="InterPro" id="IPR000504">
    <property type="entry name" value="RRM_dom"/>
</dbReference>
<dbReference type="PROSITE" id="PS50102">
    <property type="entry name" value="RRM"/>
    <property type="match status" value="2"/>
</dbReference>
<dbReference type="EMBL" id="JBCNJP010000025">
    <property type="protein sequence ID" value="KAK9054227.1"/>
    <property type="molecule type" value="Genomic_DNA"/>
</dbReference>
<keyword evidence="9" id="KW-0539">Nucleus</keyword>
<dbReference type="SMART" id="SM00360">
    <property type="entry name" value="RRM"/>
    <property type="match status" value="2"/>
</dbReference>
<evidence type="ECO:0000256" key="12">
    <source>
        <dbReference type="PROSITE-ProRule" id="PRU01191"/>
    </source>
</evidence>
<dbReference type="FunFam" id="3.30.70.330:FF:000111">
    <property type="entry name" value="U2 snRNP auxiliary factor large subunit"/>
    <property type="match status" value="1"/>
</dbReference>
<reference evidence="14 15" key="1">
    <citation type="submission" date="2024-04" db="EMBL/GenBank/DDBJ databases">
        <title>The reference genome of an endangered Asteraceae, Deinandra increscens subsp. villosa, native to the Central Coast of California.</title>
        <authorList>
            <person name="Guilliams M."/>
            <person name="Hasenstab-Lehman K."/>
            <person name="Meyer R."/>
            <person name="Mcevoy S."/>
        </authorList>
    </citation>
    <scope>NUCLEOTIDE SEQUENCE [LARGE SCALE GENOMIC DNA]</scope>
    <source>
        <tissue evidence="14">Leaf</tissue>
    </source>
</reference>
<evidence type="ECO:0000256" key="4">
    <source>
        <dbReference type="ARBA" id="ARBA00022737"/>
    </source>
</evidence>
<evidence type="ECO:0000256" key="6">
    <source>
        <dbReference type="ARBA" id="ARBA00023015"/>
    </source>
</evidence>
<feature type="domain" description="RRM" evidence="13">
    <location>
        <begin position="595"/>
        <end position="678"/>
    </location>
</feature>
<evidence type="ECO:0000256" key="10">
    <source>
        <dbReference type="ARBA" id="ARBA00055843"/>
    </source>
</evidence>
<comment type="subcellular location">
    <subcellularLocation>
        <location evidence="1">Nucleus</location>
    </subcellularLocation>
</comment>
<evidence type="ECO:0000256" key="1">
    <source>
        <dbReference type="ARBA" id="ARBA00004123"/>
    </source>
</evidence>
<dbReference type="CDD" id="cd12230">
    <property type="entry name" value="RRM1_U2AF65"/>
    <property type="match status" value="1"/>
</dbReference>
<evidence type="ECO:0000256" key="9">
    <source>
        <dbReference type="ARBA" id="ARBA00023242"/>
    </source>
</evidence>
<dbReference type="GO" id="GO:0003723">
    <property type="term" value="F:RNA binding"/>
    <property type="evidence" value="ECO:0007669"/>
    <property type="project" value="UniProtKB-UniRule"/>
</dbReference>
<evidence type="ECO:0000256" key="3">
    <source>
        <dbReference type="ARBA" id="ARBA00022664"/>
    </source>
</evidence>
<dbReference type="Pfam" id="PF00076">
    <property type="entry name" value="RRM_1"/>
    <property type="match status" value="1"/>
</dbReference>
<feature type="region of interest" description="Leucine repeat II (LRII)" evidence="12">
    <location>
        <begin position="280"/>
        <end position="312"/>
    </location>
</feature>
<evidence type="ECO:0000256" key="5">
    <source>
        <dbReference type="ARBA" id="ARBA00022884"/>
    </source>
</evidence>
<dbReference type="InterPro" id="IPR005202">
    <property type="entry name" value="TF_GRAS"/>
</dbReference>
<comment type="caution">
    <text evidence="14">The sequence shown here is derived from an EMBL/GenBank/DDBJ whole genome shotgun (WGS) entry which is preliminary data.</text>
</comment>
<comment type="caution">
    <text evidence="12">Lacks conserved residue(s) required for the propagation of feature annotation.</text>
</comment>
<keyword evidence="7" id="KW-0804">Transcription</keyword>
<dbReference type="GO" id="GO:0006397">
    <property type="term" value="P:mRNA processing"/>
    <property type="evidence" value="ECO:0007669"/>
    <property type="project" value="UniProtKB-KW"/>
</dbReference>
<feature type="short sequence motif" description="VHIID" evidence="12">
    <location>
        <begin position="230"/>
        <end position="234"/>
    </location>
</feature>
<proteinExistence type="inferred from homology"/>
<evidence type="ECO:0000256" key="7">
    <source>
        <dbReference type="ARBA" id="ARBA00023163"/>
    </source>
</evidence>
<comment type="similarity">
    <text evidence="2">Belongs to the splicing factor SR family.</text>
</comment>
<dbReference type="PROSITE" id="PS50985">
    <property type="entry name" value="GRAS"/>
    <property type="match status" value="1"/>
</dbReference>
<protein>
    <recommendedName>
        <fullName evidence="13">RRM domain-containing protein</fullName>
    </recommendedName>
</protein>
<feature type="domain" description="RRM" evidence="13">
    <location>
        <begin position="715"/>
        <end position="793"/>
    </location>
</feature>
<sequence length="794" mass="87399">MKLPSQNHLSIDNLAANRYEPKSVLDIRRSPPSPVTGNSSELSSFDCKLPVENFEHGMINQFEEWDSDSIMRELGLYDDSNKSLYPLDLPDLPQSDFETLNPDLNQSLFDLMSQHHEDGNGFDFRDDLIRLAECFESQSFQLAQVILARLNQHLRSPTGKAAQRAAFYFKEAIQSLFNGSIRSFQTCTSFEIVQMIKAYKMFSTVSPIPMFSSFTANQAILDAMDGVMIVHVIDFDIGLGGQWASFLKAVAEKAEARKVISPVVRISAVVPEEYEPESRLIRDNLHQFSSDLKLRFDINFVSIRAFEIASFKAVKFMNGEKTAVLFSPTIFRRIGSGFVNDLRRISPNVIVCVDNELCGRGPSFFSKTVIDGLELYTTVLESLEAANVVGGVVGGDWIRSIEMFVLLPKITATVEDAGRVGSPWREALGRAGMRPVGMSQFADFQAECLVRRVQVRGFHVVKRQAEMMLCWHDRPLVATSATGNARGVYVNGLPHYFTEAQIRELPEAFRRLQVIDLENDREMAGQVPGATPAIPGMLQNMFPMASGQFGALPVMPVQAMPGMFQNMFPMASGQFGALPGMPVQAMTQQATRHARRVFVGGLPPSANEQNVAAFFSHVMSTIGGNAAGPGDAVANVYINHEKKFAFVEMRSVEEASNAMALDGIIFEGTPVKVRRPSDYNPSLVAALGPSQPNSNLNLAAVGLSPGSAGGLEGPDCIYVGGLPYYFTEAQVRELLESFGALRHFDLVKDRETVNSKDYAFCVYQDASVTDMVCAALNGIKMGAKTLTVRRANQG</sequence>
<dbReference type="AlphaFoldDB" id="A0AAP0CHF6"/>
<dbReference type="GO" id="GO:0005634">
    <property type="term" value="C:nucleus"/>
    <property type="evidence" value="ECO:0007669"/>
    <property type="project" value="UniProtKB-SubCell"/>
</dbReference>
<keyword evidence="6" id="KW-0805">Transcription regulation</keyword>
<dbReference type="Gene3D" id="3.30.70.330">
    <property type="match status" value="2"/>
</dbReference>
<evidence type="ECO:0000256" key="8">
    <source>
        <dbReference type="ARBA" id="ARBA00023187"/>
    </source>
</evidence>
<comment type="similarity">
    <text evidence="12">Belongs to the GRAS family.</text>
</comment>
<keyword evidence="15" id="KW-1185">Reference proteome</keyword>
<keyword evidence="3" id="KW-0507">mRNA processing</keyword>
<dbReference type="GO" id="GO:0008380">
    <property type="term" value="P:RNA splicing"/>
    <property type="evidence" value="ECO:0007669"/>
    <property type="project" value="UniProtKB-KW"/>
</dbReference>
<dbReference type="InterPro" id="IPR012677">
    <property type="entry name" value="Nucleotide-bd_a/b_plait_sf"/>
</dbReference>
<comment type="function">
    <text evidence="10">Necessary for the splicing of pre-mRNA. Binds to the U -enriched regions of plant introns.</text>
</comment>
<organism evidence="14 15">
    <name type="scientific">Deinandra increscens subsp. villosa</name>
    <dbReference type="NCBI Taxonomy" id="3103831"/>
    <lineage>
        <taxon>Eukaryota</taxon>
        <taxon>Viridiplantae</taxon>
        <taxon>Streptophyta</taxon>
        <taxon>Embryophyta</taxon>
        <taxon>Tracheophyta</taxon>
        <taxon>Spermatophyta</taxon>
        <taxon>Magnoliopsida</taxon>
        <taxon>eudicotyledons</taxon>
        <taxon>Gunneridae</taxon>
        <taxon>Pentapetalae</taxon>
        <taxon>asterids</taxon>
        <taxon>campanulids</taxon>
        <taxon>Asterales</taxon>
        <taxon>Asteraceae</taxon>
        <taxon>Asteroideae</taxon>
        <taxon>Heliantheae alliance</taxon>
        <taxon>Madieae</taxon>
        <taxon>Madiinae</taxon>
        <taxon>Deinandra</taxon>
    </lineage>
</organism>
<keyword evidence="5 11" id="KW-0694">RNA-binding</keyword>
<name>A0AAP0CHF6_9ASTR</name>